<evidence type="ECO:0000256" key="1">
    <source>
        <dbReference type="ARBA" id="ARBA00004123"/>
    </source>
</evidence>
<feature type="compositionally biased region" description="Gly residues" evidence="3">
    <location>
        <begin position="656"/>
        <end position="671"/>
    </location>
</feature>
<dbReference type="Gene3D" id="3.30.70.940">
    <property type="entry name" value="NusG, N-terminal domain"/>
    <property type="match status" value="1"/>
</dbReference>
<feature type="compositionally biased region" description="Low complexity" evidence="3">
    <location>
        <begin position="1498"/>
        <end position="1512"/>
    </location>
</feature>
<gene>
    <name evidence="5" type="ORF">HS088_TW16G00157</name>
</gene>
<feature type="compositionally biased region" description="Basic and acidic residues" evidence="3">
    <location>
        <begin position="1108"/>
        <end position="1119"/>
    </location>
</feature>
<feature type="compositionally biased region" description="Gly residues" evidence="3">
    <location>
        <begin position="1134"/>
        <end position="1169"/>
    </location>
</feature>
<dbReference type="InterPro" id="IPR036735">
    <property type="entry name" value="NGN_dom_sf"/>
</dbReference>
<evidence type="ECO:0000313" key="6">
    <source>
        <dbReference type="Proteomes" id="UP000593562"/>
    </source>
</evidence>
<dbReference type="InterPro" id="IPR039385">
    <property type="entry name" value="NGN_Euk"/>
</dbReference>
<dbReference type="Proteomes" id="UP000593562">
    <property type="component" value="Unassembled WGS sequence"/>
</dbReference>
<evidence type="ECO:0000256" key="3">
    <source>
        <dbReference type="SAM" id="MobiDB-lite"/>
    </source>
</evidence>
<dbReference type="InterPro" id="IPR005824">
    <property type="entry name" value="KOW"/>
</dbReference>
<evidence type="ECO:0000313" key="5">
    <source>
        <dbReference type="EMBL" id="KAF5733717.1"/>
    </source>
</evidence>
<feature type="region of interest" description="Disordered" evidence="3">
    <location>
        <begin position="535"/>
        <end position="572"/>
    </location>
</feature>
<feature type="compositionally biased region" description="Gly residues" evidence="3">
    <location>
        <begin position="1369"/>
        <end position="1383"/>
    </location>
</feature>
<feature type="region of interest" description="Disordered" evidence="3">
    <location>
        <begin position="753"/>
        <end position="1584"/>
    </location>
</feature>
<feature type="compositionally biased region" description="Gly residues" evidence="3">
    <location>
        <begin position="1094"/>
        <end position="1106"/>
    </location>
</feature>
<dbReference type="CDD" id="cd06084">
    <property type="entry name" value="KOW_Spt5_4"/>
    <property type="match status" value="1"/>
</dbReference>
<proteinExistence type="predicted"/>
<feature type="compositionally biased region" description="Polar residues" evidence="3">
    <location>
        <begin position="1031"/>
        <end position="1051"/>
    </location>
</feature>
<dbReference type="InParanoid" id="A0A7J7CI49"/>
<dbReference type="GO" id="GO:0032784">
    <property type="term" value="P:regulation of DNA-templated transcription elongation"/>
    <property type="evidence" value="ECO:0007669"/>
    <property type="project" value="InterPro"/>
</dbReference>
<name>A0A7J7CI49_TRIWF</name>
<dbReference type="FunFam" id="3.30.70.940:FF:000016">
    <property type="entry name" value="Uncharacterized protein"/>
    <property type="match status" value="1"/>
</dbReference>
<feature type="compositionally biased region" description="Basic and acidic residues" evidence="3">
    <location>
        <begin position="1384"/>
        <end position="1398"/>
    </location>
</feature>
<feature type="compositionally biased region" description="Basic and acidic residues" evidence="3">
    <location>
        <begin position="1215"/>
        <end position="1231"/>
    </location>
</feature>
<dbReference type="InterPro" id="IPR041978">
    <property type="entry name" value="KOW_Spt5_5"/>
</dbReference>
<keyword evidence="2" id="KW-0539">Nucleus</keyword>
<dbReference type="InterPro" id="IPR014722">
    <property type="entry name" value="Rib_uL2_dom2"/>
</dbReference>
<keyword evidence="6" id="KW-1185">Reference proteome</keyword>
<dbReference type="PANTHER" id="PTHR11125">
    <property type="entry name" value="SUPPRESSOR OF TY 5"/>
    <property type="match status" value="1"/>
</dbReference>
<feature type="region of interest" description="Disordered" evidence="3">
    <location>
        <begin position="648"/>
        <end position="707"/>
    </location>
</feature>
<dbReference type="FunFam" id="2.30.30.30:FF:000064">
    <property type="entry name" value="SPT5 homolog, DSIF elongation factor subunit"/>
    <property type="match status" value="1"/>
</dbReference>
<feature type="compositionally biased region" description="Gly residues" evidence="3">
    <location>
        <begin position="1258"/>
        <end position="1268"/>
    </location>
</feature>
<accession>A0A7J7CI49</accession>
<dbReference type="Pfam" id="PF23042">
    <property type="entry name" value="KOW1_SPT5"/>
    <property type="match status" value="1"/>
</dbReference>
<feature type="compositionally biased region" description="Basic and acidic residues" evidence="3">
    <location>
        <begin position="999"/>
        <end position="1010"/>
    </location>
</feature>
<feature type="compositionally biased region" description="Low complexity" evidence="3">
    <location>
        <begin position="760"/>
        <end position="779"/>
    </location>
</feature>
<dbReference type="Pfam" id="PF23291">
    <property type="entry name" value="KOW4_SPT5"/>
    <property type="match status" value="1"/>
</dbReference>
<feature type="compositionally biased region" description="Gly residues" evidence="3">
    <location>
        <begin position="1399"/>
        <end position="1426"/>
    </location>
</feature>
<dbReference type="InterPro" id="IPR041973">
    <property type="entry name" value="KOW_Spt5_1"/>
</dbReference>
<feature type="compositionally biased region" description="Gly residues" evidence="3">
    <location>
        <begin position="1439"/>
        <end position="1450"/>
    </location>
</feature>
<dbReference type="CDD" id="cd06081">
    <property type="entry name" value="KOW_Spt5_1"/>
    <property type="match status" value="1"/>
</dbReference>
<evidence type="ECO:0000256" key="2">
    <source>
        <dbReference type="ARBA" id="ARBA00023242"/>
    </source>
</evidence>
<dbReference type="CDD" id="cd09888">
    <property type="entry name" value="NGN_Euk"/>
    <property type="match status" value="1"/>
</dbReference>
<dbReference type="GO" id="GO:0032044">
    <property type="term" value="C:DSIF complex"/>
    <property type="evidence" value="ECO:0007669"/>
    <property type="project" value="TreeGrafter"/>
</dbReference>
<feature type="compositionally biased region" description="Low complexity" evidence="3">
    <location>
        <begin position="543"/>
        <end position="554"/>
    </location>
</feature>
<comment type="subcellular location">
    <subcellularLocation>
        <location evidence="1">Nucleus</location>
    </subcellularLocation>
</comment>
<dbReference type="Pfam" id="PF23290">
    <property type="entry name" value="KOW5_SPT5"/>
    <property type="match status" value="1"/>
</dbReference>
<dbReference type="PANTHER" id="PTHR11125:SF8">
    <property type="entry name" value="PROTEIN RNA-DIRECTED DNA METHYLATION 3"/>
    <property type="match status" value="1"/>
</dbReference>
<feature type="domain" description="KOW" evidence="4">
    <location>
        <begin position="573"/>
        <end position="600"/>
    </location>
</feature>
<feature type="compositionally biased region" description="Polar residues" evidence="3">
    <location>
        <begin position="1194"/>
        <end position="1211"/>
    </location>
</feature>
<dbReference type="InterPro" id="IPR005100">
    <property type="entry name" value="NGN-domain"/>
</dbReference>
<dbReference type="Pfam" id="PF23037">
    <property type="entry name" value="KOWx_SPT5"/>
    <property type="match status" value="1"/>
</dbReference>
<dbReference type="SMART" id="SM00739">
    <property type="entry name" value="KOW"/>
    <property type="match status" value="3"/>
</dbReference>
<dbReference type="InterPro" id="IPR039659">
    <property type="entry name" value="SPT5"/>
</dbReference>
<feature type="compositionally biased region" description="Polar residues" evidence="3">
    <location>
        <begin position="1270"/>
        <end position="1280"/>
    </location>
</feature>
<dbReference type="InterPro" id="IPR057936">
    <property type="entry name" value="KOWx_Spt5"/>
</dbReference>
<dbReference type="Gene3D" id="2.30.30.30">
    <property type="match status" value="2"/>
</dbReference>
<feature type="domain" description="KOW" evidence="4">
    <location>
        <begin position="467"/>
        <end position="494"/>
    </location>
</feature>
<comment type="caution">
    <text evidence="5">The sequence shown here is derived from an EMBL/GenBank/DDBJ whole genome shotgun (WGS) entry which is preliminary data.</text>
</comment>
<feature type="compositionally biased region" description="Low complexity" evidence="3">
    <location>
        <begin position="926"/>
        <end position="937"/>
    </location>
</feature>
<sequence length="1584" mass="168439">MSYKGKEIAGKPPAGGKRKRGGGDSDKWGGRSKKDRGVLRFFEDDVEVDDYEDSDDSDIDNFFLEEELDLEQKVNNEPGKSYVLPFLPKEEQLEEEFDEKLEEHYRDGSGLVSYAGENYESKRSFGGNSLVPCAKDPTIWKVKCTVGRERHSAFCLMQKFVDLKSLGTKLQIVSAFSIEHIKGFIYIEADKHGDIVEACKGLCGIYATRVAPVALNEVSHLLSVRSRSTEISEGMWARVKNGKYKGDLAQVVAVNNERKRATVKLIPRVDLQAMAQKFGGGLAVKRGVTPAPRLISSSELEEFRPLIQYRRDRDTGKHFEILDGLMLKDGYLYKRVSIDSLSFWGVMASEEELLKFRNPENNESQDMEWLTQLYGDRKRKKILGSDKGLEKGEGSSGADVVDDSELHSLVCFGRKEFGLIIGKEKDDHYKILTEGKEGPVVVPVEQRMIKKGPSDMKFTALDQHAKAISVGDKVRVLEGPLKDREGIVKQIYRGTIFMQDETETENGGYICARSQICEKVKFSFDASKEKGCESGNLGVEDFSSSPKSSLSPKKPWQERESNPNFNQGDKDGMFSIGQTVRIRIGPLKGYLCRVLAMRRSDVTVKLDSQQKILTVKCENLSEIRGKTSAFSLSEDAGSSSFKPFDQLGTEGSSGDWMGGAGTSAGGDGWNAGGQSTERSPWPSFPATGLQKSLETDSANPSVSANNDPEKVFAEVDDTSWGKKVTQNLNSPWGATVANDKAVANEAGAWGTTARVGSGSGSSDGWDKVTVSVGGISGSSKDAVDKWDQSYLKTENSGAGVASSWGKGATGNDSASKISEEPWGKGKTVAGNPTDSWNGAPTGKTGHDSWSNSKDMVEAGSWGKNNSPSMAEDSSKKEVSGWGQPKSWDKGKDVVKGDESIWGKPADTQKEIEGGILENPSGKAVSTGTWGNAAGTWGQPEAKATDEASGWGKAENWGDKKNSNEDVGWTNNASNDRNHSDKWSKPKSAVVDGGSSWSKQGDESSWSKRDGGSSWGSQAAVNTGDESKKGDWTSSGGAQQESGWSKKSSWNAGSGGANEESGWAKKSSWNNDSGDAGQDSVLGRFEGQSDASGDRPGGGRWGGGFAGRDGSDRGGFRGRGDSGGFRGRGDRGGFRGRGGGFRGSDSGGFRGRGDTGGYRGRGGSGRGGEGSSWSKQDGGPSWGRQPENKEGESGGVNQESGWAKKSSWNNESGDTDQDRIDGQSEAFGDRPRGGRWGGGFRGSDRGGFRGRGDTEGYRGRGGSGRGGEGSWSKQDGGSSWGRQPENKEGESGPVNQDSGWAKNSSWNSGSGGANVESGWAKNSSWNSGSGDANQESGWAKKSSWNNESGDAGQDSVLGRSESQSGAFGDRPGGGSWGGGFGGRGGSDRGGFRGQGDRGGYRGRGSSGRGGYGGQGRFDGGGNDGNQGGDDKGTWKSWNSGSGGADNRGGGWNSNDSEWKKPARPSITNDHTGGWNKGTGSVNEAGGNEGGGLSGQQKRWNSGNSESSNEAGGWNKQGSGWNGGKGPENIGRAEDQSKVWNQSSSVGQASGWNQPKEAKEGSSGDGQAPDSASKPATSSWGGKGGW</sequence>
<feature type="compositionally biased region" description="Basic and acidic residues" evidence="3">
    <location>
        <begin position="886"/>
        <end position="912"/>
    </location>
</feature>
<evidence type="ECO:0000259" key="4">
    <source>
        <dbReference type="SMART" id="SM00739"/>
    </source>
</evidence>
<dbReference type="FunCoup" id="A0A7J7CI49">
    <property type="interactions" value="1331"/>
</dbReference>
<dbReference type="EMBL" id="JAAARO010000016">
    <property type="protein sequence ID" value="KAF5733717.1"/>
    <property type="molecule type" value="Genomic_DNA"/>
</dbReference>
<feature type="compositionally biased region" description="Low complexity" evidence="3">
    <location>
        <begin position="1297"/>
        <end position="1307"/>
    </location>
</feature>
<dbReference type="GO" id="GO:0006368">
    <property type="term" value="P:transcription elongation by RNA polymerase II"/>
    <property type="evidence" value="ECO:0007669"/>
    <property type="project" value="TreeGrafter"/>
</dbReference>
<dbReference type="Pfam" id="PF03439">
    <property type="entry name" value="Spt5-NGN"/>
    <property type="match status" value="1"/>
</dbReference>
<feature type="compositionally biased region" description="Basic and acidic residues" evidence="3">
    <location>
        <begin position="1241"/>
        <end position="1257"/>
    </location>
</feature>
<dbReference type="InterPro" id="IPR041977">
    <property type="entry name" value="KOW_Spt5_4"/>
</dbReference>
<dbReference type="GO" id="GO:0006357">
    <property type="term" value="P:regulation of transcription by RNA polymerase II"/>
    <property type="evidence" value="ECO:0007669"/>
    <property type="project" value="InterPro"/>
</dbReference>
<organism evidence="5 6">
    <name type="scientific">Tripterygium wilfordii</name>
    <name type="common">Thunder God vine</name>
    <dbReference type="NCBI Taxonomy" id="458696"/>
    <lineage>
        <taxon>Eukaryota</taxon>
        <taxon>Viridiplantae</taxon>
        <taxon>Streptophyta</taxon>
        <taxon>Embryophyta</taxon>
        <taxon>Tracheophyta</taxon>
        <taxon>Spermatophyta</taxon>
        <taxon>Magnoliopsida</taxon>
        <taxon>eudicotyledons</taxon>
        <taxon>Gunneridae</taxon>
        <taxon>Pentapetalae</taxon>
        <taxon>rosids</taxon>
        <taxon>fabids</taxon>
        <taxon>Celastrales</taxon>
        <taxon>Celastraceae</taxon>
        <taxon>Tripterygium</taxon>
    </lineage>
</organism>
<dbReference type="GO" id="GO:0003729">
    <property type="term" value="F:mRNA binding"/>
    <property type="evidence" value="ECO:0007669"/>
    <property type="project" value="TreeGrafter"/>
</dbReference>
<feature type="compositionally biased region" description="Polar residues" evidence="3">
    <location>
        <begin position="1536"/>
        <end position="1551"/>
    </location>
</feature>
<reference evidence="5 6" key="1">
    <citation type="journal article" date="2020" name="Nat. Commun.">
        <title>Genome of Tripterygium wilfordii and identification of cytochrome P450 involved in triptolide biosynthesis.</title>
        <authorList>
            <person name="Tu L."/>
            <person name="Su P."/>
            <person name="Zhang Z."/>
            <person name="Gao L."/>
            <person name="Wang J."/>
            <person name="Hu T."/>
            <person name="Zhou J."/>
            <person name="Zhang Y."/>
            <person name="Zhao Y."/>
            <person name="Liu Y."/>
            <person name="Song Y."/>
            <person name="Tong Y."/>
            <person name="Lu Y."/>
            <person name="Yang J."/>
            <person name="Xu C."/>
            <person name="Jia M."/>
            <person name="Peters R.J."/>
            <person name="Huang L."/>
            <person name="Gao W."/>
        </authorList>
    </citation>
    <scope>NUCLEOTIDE SEQUENCE [LARGE SCALE GENOMIC DNA]</scope>
    <source>
        <strain evidence="6">cv. XIE 37</strain>
        <tissue evidence="5">Leaf</tissue>
    </source>
</reference>
<feature type="region of interest" description="Disordered" evidence="3">
    <location>
        <begin position="1"/>
        <end position="33"/>
    </location>
</feature>
<protein>
    <submittedName>
        <fullName evidence="5">Putative Kow domain-containing transcription factor 1</fullName>
    </submittedName>
</protein>
<feature type="domain" description="KOW" evidence="4">
    <location>
        <begin position="230"/>
        <end position="257"/>
    </location>
</feature>
<feature type="compositionally biased region" description="Polar residues" evidence="3">
    <location>
        <begin position="1319"/>
        <end position="1347"/>
    </location>
</feature>
<feature type="compositionally biased region" description="Polar residues" evidence="3">
    <location>
        <begin position="689"/>
        <end position="706"/>
    </location>
</feature>